<evidence type="ECO:0000256" key="2">
    <source>
        <dbReference type="ARBA" id="ARBA00023315"/>
    </source>
</evidence>
<dbReference type="SMART" id="SM00563">
    <property type="entry name" value="PlsC"/>
    <property type="match status" value="1"/>
</dbReference>
<sequence>MGDRTYDLTIALGRVALRALDVTTRVHGAEHLPRTGPAVMASVHVGYPDFLFVGKAGLEQGRHVRFLCRHDIWHSPVAAPMTAMGHVPVDREAPAAAYLQARRLLRAGEVVCGFPEAGISWSYTVRSLMRGLPALARETGAPLVPVAVWGTQRMWSVGLPVDGRKPAPSLRRGRVVDVSFGEPMRVAPEDDLVTTTRRLGHVLTGLLEDLQQRPEHRPRPGERAVWHPAHLGGAAPDREAARAWDSVPRAALAPTWGPGTEPGGRARLR</sequence>
<dbReference type="GO" id="GO:0016746">
    <property type="term" value="F:acyltransferase activity"/>
    <property type="evidence" value="ECO:0007669"/>
    <property type="project" value="UniProtKB-KW"/>
</dbReference>
<evidence type="ECO:0000256" key="3">
    <source>
        <dbReference type="SAM" id="MobiDB-lite"/>
    </source>
</evidence>
<keyword evidence="2 5" id="KW-0012">Acyltransferase</keyword>
<dbReference type="InterPro" id="IPR002123">
    <property type="entry name" value="Plipid/glycerol_acylTrfase"/>
</dbReference>
<protein>
    <submittedName>
        <fullName evidence="5">Lysophospholipid acyltransferase family protein</fullName>
    </submittedName>
</protein>
<accession>A0ABV1P0Q0</accession>
<keyword evidence="1" id="KW-0808">Transferase</keyword>
<dbReference type="RefSeq" id="WP_349804993.1">
    <property type="nucleotide sequence ID" value="NZ_JBEGDP010000016.1"/>
</dbReference>
<organism evidence="5 6">
    <name type="scientific">Nocardioides kribbensis</name>
    <dbReference type="NCBI Taxonomy" id="305517"/>
    <lineage>
        <taxon>Bacteria</taxon>
        <taxon>Bacillati</taxon>
        <taxon>Actinomycetota</taxon>
        <taxon>Actinomycetes</taxon>
        <taxon>Propionibacteriales</taxon>
        <taxon>Nocardioidaceae</taxon>
        <taxon>Nocardioides</taxon>
    </lineage>
</organism>
<feature type="region of interest" description="Disordered" evidence="3">
    <location>
        <begin position="211"/>
        <end position="269"/>
    </location>
</feature>
<evidence type="ECO:0000313" key="6">
    <source>
        <dbReference type="Proteomes" id="UP001482520"/>
    </source>
</evidence>
<comment type="caution">
    <text evidence="5">The sequence shown here is derived from an EMBL/GenBank/DDBJ whole genome shotgun (WGS) entry which is preliminary data.</text>
</comment>
<proteinExistence type="predicted"/>
<dbReference type="EMBL" id="JBEGDP010000016">
    <property type="protein sequence ID" value="MEQ7848340.1"/>
    <property type="molecule type" value="Genomic_DNA"/>
</dbReference>
<keyword evidence="6" id="KW-1185">Reference proteome</keyword>
<evidence type="ECO:0000259" key="4">
    <source>
        <dbReference type="SMART" id="SM00563"/>
    </source>
</evidence>
<evidence type="ECO:0000256" key="1">
    <source>
        <dbReference type="ARBA" id="ARBA00022679"/>
    </source>
</evidence>
<gene>
    <name evidence="5" type="ORF">V6R90_13720</name>
</gene>
<dbReference type="PANTHER" id="PTHR10434">
    <property type="entry name" value="1-ACYL-SN-GLYCEROL-3-PHOSPHATE ACYLTRANSFERASE"/>
    <property type="match status" value="1"/>
</dbReference>
<evidence type="ECO:0000313" key="5">
    <source>
        <dbReference type="EMBL" id="MEQ7848340.1"/>
    </source>
</evidence>
<dbReference type="SUPFAM" id="SSF69593">
    <property type="entry name" value="Glycerol-3-phosphate (1)-acyltransferase"/>
    <property type="match status" value="1"/>
</dbReference>
<dbReference type="Proteomes" id="UP001482520">
    <property type="component" value="Unassembled WGS sequence"/>
</dbReference>
<name>A0ABV1P0Q0_9ACTN</name>
<feature type="domain" description="Phospholipid/glycerol acyltransferase" evidence="4">
    <location>
        <begin position="38"/>
        <end position="151"/>
    </location>
</feature>
<dbReference type="CDD" id="cd07989">
    <property type="entry name" value="LPLAT_AGPAT-like"/>
    <property type="match status" value="1"/>
</dbReference>
<dbReference type="PANTHER" id="PTHR10434:SF55">
    <property type="entry name" value="POSSIBLE ACYLTRANSFERASE"/>
    <property type="match status" value="1"/>
</dbReference>
<reference evidence="5 6" key="1">
    <citation type="submission" date="2024-02" db="EMBL/GenBank/DDBJ databases">
        <title>Full genome sequence of Nocardioides kribbensis.</title>
        <authorList>
            <person name="Poletto B.L."/>
            <person name="Silva G."/>
            <person name="Galante D."/>
            <person name="Campos K.R."/>
            <person name="Santos M.B.N."/>
            <person name="Sacchi C.T."/>
        </authorList>
    </citation>
    <scope>NUCLEOTIDE SEQUENCE [LARGE SCALE GENOMIC DNA]</scope>
    <source>
        <strain evidence="5 6">O4R</strain>
    </source>
</reference>
<feature type="compositionally biased region" description="Basic and acidic residues" evidence="3">
    <location>
        <begin position="211"/>
        <end position="225"/>
    </location>
</feature>
<dbReference type="Pfam" id="PF01553">
    <property type="entry name" value="Acyltransferase"/>
    <property type="match status" value="1"/>
</dbReference>